<dbReference type="EMBL" id="CAWYQH010000130">
    <property type="protein sequence ID" value="CAK8692539.1"/>
    <property type="molecule type" value="Genomic_DNA"/>
</dbReference>
<name>A0ABP0GP01_CLALP</name>
<comment type="caution">
    <text evidence="1">The sequence shown here is derived from an EMBL/GenBank/DDBJ whole genome shotgun (WGS) entry which is preliminary data.</text>
</comment>
<protein>
    <submittedName>
        <fullName evidence="1">Uncharacterized protein</fullName>
    </submittedName>
</protein>
<evidence type="ECO:0000313" key="1">
    <source>
        <dbReference type="EMBL" id="CAK8692539.1"/>
    </source>
</evidence>
<reference evidence="1 2" key="1">
    <citation type="submission" date="2024-02" db="EMBL/GenBank/DDBJ databases">
        <authorList>
            <person name="Daric V."/>
            <person name="Darras S."/>
        </authorList>
    </citation>
    <scope>NUCLEOTIDE SEQUENCE [LARGE SCALE GENOMIC DNA]</scope>
</reference>
<dbReference type="Proteomes" id="UP001642483">
    <property type="component" value="Unassembled WGS sequence"/>
</dbReference>
<organism evidence="1 2">
    <name type="scientific">Clavelina lepadiformis</name>
    <name type="common">Light-bulb sea squirt</name>
    <name type="synonym">Ascidia lepadiformis</name>
    <dbReference type="NCBI Taxonomy" id="159417"/>
    <lineage>
        <taxon>Eukaryota</taxon>
        <taxon>Metazoa</taxon>
        <taxon>Chordata</taxon>
        <taxon>Tunicata</taxon>
        <taxon>Ascidiacea</taxon>
        <taxon>Aplousobranchia</taxon>
        <taxon>Clavelinidae</taxon>
        <taxon>Clavelina</taxon>
    </lineage>
</organism>
<proteinExistence type="predicted"/>
<sequence>MSKMAKTIVLLSRKHKSSEKKGQVSIFPKLTDRPIKVDPPEGIFRNYVIGEIMGNGSVAKGGGNA</sequence>
<accession>A0ABP0GP01</accession>
<evidence type="ECO:0000313" key="2">
    <source>
        <dbReference type="Proteomes" id="UP001642483"/>
    </source>
</evidence>
<keyword evidence="2" id="KW-1185">Reference proteome</keyword>
<gene>
    <name evidence="1" type="ORF">CVLEPA_LOCUS25799</name>
</gene>